<dbReference type="InterPro" id="IPR037257">
    <property type="entry name" value="T2SS_E_N_sf"/>
</dbReference>
<comment type="caution">
    <text evidence="5">The sequence shown here is derived from an EMBL/GenBank/DDBJ whole genome shotgun (WGS) entry which is preliminary data.</text>
</comment>
<dbReference type="Proteomes" id="UP001156836">
    <property type="component" value="Unassembled WGS sequence"/>
</dbReference>
<dbReference type="PROSITE" id="PS00662">
    <property type="entry name" value="T2SP_E"/>
    <property type="match status" value="1"/>
</dbReference>
<name>A0ABQ6BQD5_9NEIS</name>
<dbReference type="RefSeq" id="WP_018746648.1">
    <property type="nucleotide sequence ID" value="NZ_BSOZ01000014.1"/>
</dbReference>
<accession>A0ABQ6BQD5</accession>
<dbReference type="Pfam" id="PF05157">
    <property type="entry name" value="MshEN"/>
    <property type="match status" value="1"/>
</dbReference>
<dbReference type="InterPro" id="IPR001482">
    <property type="entry name" value="T2SS/T4SS_dom"/>
</dbReference>
<evidence type="ECO:0000256" key="3">
    <source>
        <dbReference type="ARBA" id="ARBA00022840"/>
    </source>
</evidence>
<dbReference type="Gene3D" id="3.40.50.300">
    <property type="entry name" value="P-loop containing nucleotide triphosphate hydrolases"/>
    <property type="match status" value="1"/>
</dbReference>
<organism evidence="5 6">
    <name type="scientific">Chitiniphilus shinanonensis</name>
    <dbReference type="NCBI Taxonomy" id="553088"/>
    <lineage>
        <taxon>Bacteria</taxon>
        <taxon>Pseudomonadati</taxon>
        <taxon>Pseudomonadota</taxon>
        <taxon>Betaproteobacteria</taxon>
        <taxon>Neisseriales</taxon>
        <taxon>Chitinibacteraceae</taxon>
        <taxon>Chitiniphilus</taxon>
    </lineage>
</organism>
<keyword evidence="2" id="KW-0547">Nucleotide-binding</keyword>
<evidence type="ECO:0000256" key="1">
    <source>
        <dbReference type="ARBA" id="ARBA00006611"/>
    </source>
</evidence>
<dbReference type="PANTHER" id="PTHR30258:SF2">
    <property type="entry name" value="COMG OPERON PROTEIN 1"/>
    <property type="match status" value="1"/>
</dbReference>
<gene>
    <name evidence="5" type="ORF">GCM10007860_13760</name>
</gene>
<dbReference type="SMART" id="SM00382">
    <property type="entry name" value="AAA"/>
    <property type="match status" value="1"/>
</dbReference>
<dbReference type="Pfam" id="PF00437">
    <property type="entry name" value="T2SSE"/>
    <property type="match status" value="1"/>
</dbReference>
<dbReference type="InterPro" id="IPR027417">
    <property type="entry name" value="P-loop_NTPase"/>
</dbReference>
<dbReference type="InterPro" id="IPR003593">
    <property type="entry name" value="AAA+_ATPase"/>
</dbReference>
<evidence type="ECO:0000313" key="6">
    <source>
        <dbReference type="Proteomes" id="UP001156836"/>
    </source>
</evidence>
<dbReference type="EMBL" id="BSOZ01000014">
    <property type="protein sequence ID" value="GLS04230.1"/>
    <property type="molecule type" value="Genomic_DNA"/>
</dbReference>
<keyword evidence="3" id="KW-0067">ATP-binding</keyword>
<dbReference type="CDD" id="cd01129">
    <property type="entry name" value="PulE-GspE-like"/>
    <property type="match status" value="1"/>
</dbReference>
<sequence length="560" mass="60388">MNGLSPLPLGEALIARGCLSDDQLHIALREQRRNGGRLEQHLLGLGFVSDAVLREAMAERLGIQAVALPELIADATALARVPRWLAQRHTLLPLAWDAERQTLTVAMANPADLVALDALRQQVPGGELATRLASAADILDAIERCYGFALAIDDILDEIETGAAPEGQGDHAQPVVRLVDAVLADAVAHRASDIHFEPEAGFVRIRYRVDGVLRQIRALHHSYWPAMTVRLKLMAGMNIAENRAPQDGRLSRHVAGRRIDFRAATHPTTWGENLVLRILDRRSGLVPLPRLGYSADNLARLGQLAARPEGLILVVGPTGSGKTTTLYALLDGLNSEQVNLMTLEDPVEYAMPLMRQTSLNEAAKLDFAGGVRSLLRQDPDILLVGEIRDADTAAMALRAAMTGHRVYATLHANSALAALPRLRELGAPPALLADCLSGIVAQRLLRTLCPHCAEPYPADRPERALLGLPDDAPAPVLHRAVGCPACHHQGYRGRTCVAEVLRCDTALADLIAEGAGREALATAARAQGFVPLLDDACRLVLDGKTTLAEALRVVDFGERR</sequence>
<evidence type="ECO:0000313" key="5">
    <source>
        <dbReference type="EMBL" id="GLS04230.1"/>
    </source>
</evidence>
<dbReference type="Gene3D" id="3.30.300.160">
    <property type="entry name" value="Type II secretion system, protein E, N-terminal domain"/>
    <property type="match status" value="1"/>
</dbReference>
<dbReference type="PANTHER" id="PTHR30258">
    <property type="entry name" value="TYPE II SECRETION SYSTEM PROTEIN GSPE-RELATED"/>
    <property type="match status" value="1"/>
</dbReference>
<dbReference type="SUPFAM" id="SSF160246">
    <property type="entry name" value="EspE N-terminal domain-like"/>
    <property type="match status" value="1"/>
</dbReference>
<dbReference type="Gene3D" id="3.30.450.90">
    <property type="match status" value="1"/>
</dbReference>
<evidence type="ECO:0000256" key="2">
    <source>
        <dbReference type="ARBA" id="ARBA00022741"/>
    </source>
</evidence>
<protein>
    <submittedName>
        <fullName evidence="5">Type II secretion system protein E</fullName>
    </submittedName>
</protein>
<keyword evidence="6" id="KW-1185">Reference proteome</keyword>
<dbReference type="SUPFAM" id="SSF52540">
    <property type="entry name" value="P-loop containing nucleoside triphosphate hydrolases"/>
    <property type="match status" value="1"/>
</dbReference>
<feature type="domain" description="Bacterial type II secretion system protein E" evidence="4">
    <location>
        <begin position="375"/>
        <end position="389"/>
    </location>
</feature>
<comment type="similarity">
    <text evidence="1">Belongs to the GSP E family.</text>
</comment>
<proteinExistence type="inferred from homology"/>
<reference evidence="6" key="1">
    <citation type="journal article" date="2019" name="Int. J. Syst. Evol. Microbiol.">
        <title>The Global Catalogue of Microorganisms (GCM) 10K type strain sequencing project: providing services to taxonomists for standard genome sequencing and annotation.</title>
        <authorList>
            <consortium name="The Broad Institute Genomics Platform"/>
            <consortium name="The Broad Institute Genome Sequencing Center for Infectious Disease"/>
            <person name="Wu L."/>
            <person name="Ma J."/>
        </authorList>
    </citation>
    <scope>NUCLEOTIDE SEQUENCE [LARGE SCALE GENOMIC DNA]</scope>
    <source>
        <strain evidence="6">NBRC 104970</strain>
    </source>
</reference>
<dbReference type="InterPro" id="IPR007831">
    <property type="entry name" value="T2SS_GspE_N"/>
</dbReference>
<evidence type="ECO:0000259" key="4">
    <source>
        <dbReference type="PROSITE" id="PS00662"/>
    </source>
</evidence>